<dbReference type="InterPro" id="IPR046373">
    <property type="entry name" value="Acyl-CoA_Oxase/DH_mid-dom_sf"/>
</dbReference>
<dbReference type="GO" id="GO:0003995">
    <property type="term" value="F:acyl-CoA dehydrogenase activity"/>
    <property type="evidence" value="ECO:0007669"/>
    <property type="project" value="TreeGrafter"/>
</dbReference>
<dbReference type="AlphaFoldDB" id="A0A6J7HHG3"/>
<sequence length="404" mass="44567">MSFEPSARGQELLEKLQEFIDSEITPAESIYESQMHALGDPHGHPQIIEDLKSSARSRGLWNLFMPHQTDWTPEPVSNLDYAHIAELSGRSMHLTPEAMNCAAPDTGNMEVLTLFGSQEQKDEWLVPLLNGEIRSAFAMTEPAVASSDATNIQLSIERDGDEYVLNGRKWWISGAASGRCKIMIVMGKTDPAAPRHLQQSMVLVPMDTPGVTKVRDLPVFGYQDREGHSELNFDNVRVPVTNLIGQEGGGFAIAQARLGPGRIHHCMRCVGVAERALELMCERVTQRVAFGGPISDQGVVREWIADSRIEIEQVRLLTLKAAWLMDTVGAKGAAIEISAIKVVAPNMALRVVDRAIQAHGGGGVSDDFPLARMYAGLRTLRFADGPDEVHRRQVARTELAKYRR</sequence>
<dbReference type="EMBL" id="CAEZSF010000026">
    <property type="protein sequence ID" value="CAB4532123.1"/>
    <property type="molecule type" value="Genomic_DNA"/>
</dbReference>
<dbReference type="EMBL" id="CAFBMG010000234">
    <property type="protein sequence ID" value="CAB4920427.1"/>
    <property type="molecule type" value="Genomic_DNA"/>
</dbReference>
<dbReference type="Pfam" id="PF02770">
    <property type="entry name" value="Acyl-CoA_dh_M"/>
    <property type="match status" value="1"/>
</dbReference>
<dbReference type="FunFam" id="1.20.140.10:FF:000018">
    <property type="entry name" value="Acyl-CoA dehydrogenase family member 10"/>
    <property type="match status" value="1"/>
</dbReference>
<dbReference type="InterPro" id="IPR037069">
    <property type="entry name" value="AcylCoA_DH/ox_N_sf"/>
</dbReference>
<dbReference type="GO" id="GO:0033539">
    <property type="term" value="P:fatty acid beta-oxidation using acyl-CoA dehydrogenase"/>
    <property type="evidence" value="ECO:0007669"/>
    <property type="project" value="TreeGrafter"/>
</dbReference>
<dbReference type="InterPro" id="IPR050741">
    <property type="entry name" value="Acyl-CoA_dehydrogenase"/>
</dbReference>
<evidence type="ECO:0000256" key="5">
    <source>
        <dbReference type="ARBA" id="ARBA00023002"/>
    </source>
</evidence>
<evidence type="ECO:0000256" key="4">
    <source>
        <dbReference type="ARBA" id="ARBA00022827"/>
    </source>
</evidence>
<dbReference type="GO" id="GO:0050660">
    <property type="term" value="F:flavin adenine dinucleotide binding"/>
    <property type="evidence" value="ECO:0007669"/>
    <property type="project" value="InterPro"/>
</dbReference>
<keyword evidence="5" id="KW-0560">Oxidoreductase</keyword>
<name>A0A6J7HHG3_9ZZZZ</name>
<dbReference type="FunFam" id="2.40.110.10:FF:000002">
    <property type="entry name" value="Acyl-CoA dehydrogenase fadE12"/>
    <property type="match status" value="1"/>
</dbReference>
<evidence type="ECO:0000256" key="2">
    <source>
        <dbReference type="ARBA" id="ARBA00009347"/>
    </source>
</evidence>
<dbReference type="Gene3D" id="1.20.140.10">
    <property type="entry name" value="Butyryl-CoA Dehydrogenase, subunit A, domain 3"/>
    <property type="match status" value="1"/>
</dbReference>
<dbReference type="Pfam" id="PF00441">
    <property type="entry name" value="Acyl-CoA_dh_1"/>
    <property type="match status" value="1"/>
</dbReference>
<evidence type="ECO:0000259" key="6">
    <source>
        <dbReference type="Pfam" id="PF00441"/>
    </source>
</evidence>
<keyword evidence="4" id="KW-0274">FAD</keyword>
<dbReference type="SUPFAM" id="SSF56645">
    <property type="entry name" value="Acyl-CoA dehydrogenase NM domain-like"/>
    <property type="match status" value="1"/>
</dbReference>
<dbReference type="Gene3D" id="2.40.110.10">
    <property type="entry name" value="Butyryl-CoA Dehydrogenase, subunit A, domain 2"/>
    <property type="match status" value="1"/>
</dbReference>
<dbReference type="InterPro" id="IPR036250">
    <property type="entry name" value="AcylCo_DH-like_C"/>
</dbReference>
<comment type="similarity">
    <text evidence="2">Belongs to the acyl-CoA dehydrogenase family.</text>
</comment>
<feature type="domain" description="Acyl-CoA oxidase/dehydrogenase middle" evidence="7">
    <location>
        <begin position="136"/>
        <end position="236"/>
    </location>
</feature>
<keyword evidence="3" id="KW-0285">Flavoprotein</keyword>
<evidence type="ECO:0000256" key="1">
    <source>
        <dbReference type="ARBA" id="ARBA00001974"/>
    </source>
</evidence>
<organism evidence="10">
    <name type="scientific">freshwater metagenome</name>
    <dbReference type="NCBI Taxonomy" id="449393"/>
    <lineage>
        <taxon>unclassified sequences</taxon>
        <taxon>metagenomes</taxon>
        <taxon>ecological metagenomes</taxon>
    </lineage>
</organism>
<evidence type="ECO:0000256" key="3">
    <source>
        <dbReference type="ARBA" id="ARBA00022630"/>
    </source>
</evidence>
<protein>
    <submittedName>
        <fullName evidence="10">Unannotated protein</fullName>
    </submittedName>
</protein>
<evidence type="ECO:0000313" key="10">
    <source>
        <dbReference type="EMBL" id="CAB4920427.1"/>
    </source>
</evidence>
<proteinExistence type="inferred from homology"/>
<accession>A0A6J7HHG3</accession>
<dbReference type="PANTHER" id="PTHR48083:SF13">
    <property type="entry name" value="ACYL-COA DEHYDROGENASE FAMILY MEMBER 11"/>
    <property type="match status" value="1"/>
</dbReference>
<dbReference type="GO" id="GO:0005737">
    <property type="term" value="C:cytoplasm"/>
    <property type="evidence" value="ECO:0007669"/>
    <property type="project" value="TreeGrafter"/>
</dbReference>
<dbReference type="Gene3D" id="1.10.540.10">
    <property type="entry name" value="Acyl-CoA dehydrogenase/oxidase, N-terminal domain"/>
    <property type="match status" value="1"/>
</dbReference>
<evidence type="ECO:0000313" key="8">
    <source>
        <dbReference type="EMBL" id="CAB4532123.1"/>
    </source>
</evidence>
<feature type="domain" description="Acyl-CoA dehydrogenase/oxidase C-terminal" evidence="6">
    <location>
        <begin position="248"/>
        <end position="397"/>
    </location>
</feature>
<dbReference type="EMBL" id="CAEZYU010000018">
    <property type="protein sequence ID" value="CAB4734813.1"/>
    <property type="molecule type" value="Genomic_DNA"/>
</dbReference>
<evidence type="ECO:0000313" key="9">
    <source>
        <dbReference type="EMBL" id="CAB4734813.1"/>
    </source>
</evidence>
<dbReference type="PANTHER" id="PTHR48083">
    <property type="entry name" value="MEDIUM-CHAIN SPECIFIC ACYL-COA DEHYDROGENASE, MITOCHONDRIAL-RELATED"/>
    <property type="match status" value="1"/>
</dbReference>
<dbReference type="SUPFAM" id="SSF47203">
    <property type="entry name" value="Acyl-CoA dehydrogenase C-terminal domain-like"/>
    <property type="match status" value="1"/>
</dbReference>
<comment type="cofactor">
    <cofactor evidence="1">
        <name>FAD</name>
        <dbReference type="ChEBI" id="CHEBI:57692"/>
    </cofactor>
</comment>
<dbReference type="InterPro" id="IPR009075">
    <property type="entry name" value="AcylCo_DH/oxidase_C"/>
</dbReference>
<evidence type="ECO:0000259" key="7">
    <source>
        <dbReference type="Pfam" id="PF02770"/>
    </source>
</evidence>
<gene>
    <name evidence="8" type="ORF">UFOPK1358_00445</name>
    <name evidence="9" type="ORF">UFOPK2766_00594</name>
    <name evidence="10" type="ORF">UFOPK3519_01900</name>
</gene>
<dbReference type="InterPro" id="IPR009100">
    <property type="entry name" value="AcylCoA_DH/oxidase_NM_dom_sf"/>
</dbReference>
<reference evidence="10" key="1">
    <citation type="submission" date="2020-05" db="EMBL/GenBank/DDBJ databases">
        <authorList>
            <person name="Chiriac C."/>
            <person name="Salcher M."/>
            <person name="Ghai R."/>
            <person name="Kavagutti S V."/>
        </authorList>
    </citation>
    <scope>NUCLEOTIDE SEQUENCE</scope>
</reference>
<dbReference type="InterPro" id="IPR006091">
    <property type="entry name" value="Acyl-CoA_Oxase/DH_mid-dom"/>
</dbReference>